<evidence type="ECO:0000256" key="1">
    <source>
        <dbReference type="ARBA" id="ARBA00008779"/>
    </source>
</evidence>
<keyword evidence="2 4" id="KW-0378">Hydrolase</keyword>
<dbReference type="SUPFAM" id="SSF53649">
    <property type="entry name" value="Alkaline phosphatase-like"/>
    <property type="match status" value="1"/>
</dbReference>
<dbReference type="CDD" id="cd16143">
    <property type="entry name" value="ARS_like"/>
    <property type="match status" value="1"/>
</dbReference>
<dbReference type="AlphaFoldDB" id="A0A3B0TTG5"/>
<dbReference type="Gene3D" id="3.40.720.10">
    <property type="entry name" value="Alkaline Phosphatase, subunit A"/>
    <property type="match status" value="1"/>
</dbReference>
<evidence type="ECO:0000259" key="3">
    <source>
        <dbReference type="Pfam" id="PF00884"/>
    </source>
</evidence>
<dbReference type="InterPro" id="IPR000917">
    <property type="entry name" value="Sulfatase_N"/>
</dbReference>
<name>A0A3B0TTG5_9ZZZZ</name>
<feature type="domain" description="Sulfatase N-terminal" evidence="3">
    <location>
        <begin position="30"/>
        <end position="400"/>
    </location>
</feature>
<evidence type="ECO:0000256" key="2">
    <source>
        <dbReference type="ARBA" id="ARBA00022801"/>
    </source>
</evidence>
<dbReference type="Gene3D" id="3.30.1120.10">
    <property type="match status" value="1"/>
</dbReference>
<dbReference type="PANTHER" id="PTHR43751">
    <property type="entry name" value="SULFATASE"/>
    <property type="match status" value="1"/>
</dbReference>
<protein>
    <submittedName>
        <fullName evidence="4">Arylsulfatase</fullName>
        <ecNumber evidence="4">3.1.6.1</ecNumber>
    </submittedName>
</protein>
<sequence length="509" mass="55306">MKSNYLILSFICLLLLIGASCKKTGREKTNVVIIYIDDLGFGDVSCYGATEISTPNIDKLASDGLLFTNGHCSSATCTPSRYSMLTGEYAWRKEGTGIARGDAPMIIKPGRTTLATIFKNAGYTTGVVGKWHLGLGPQGGKADWNGEVKPGPLEIGFDYSFLIPATGDRVPCVFIEDYKVVNLDPNDPIQVSFDGKVGDEPTGKENPELLKMHPSHGHDNTIVNGISRIGFMAGGKSARWVDEDIADVITGKAVDFIEENKDKPFFLYFSTHDIHVPRVPNRRFVGKSGMGPRGDAILQMDWSTGQIMAALEENGLGDNTIVIFTSDNGPVVDDGYKDEAVEKLGSHKPAGPLRGGKYSAFDAGTRVPFIVWWPGQVKPGTSDALVGQVDFLASFAAFAGQDIAEDVGPDSFNSLKTLLGESKKGRPYLIEHAGALSIIKDNWKYIEPNNKPRLSNKWVNIELGNDTVPQLYNLDLDIGEKNNVALEHPELVKELAGLLQKVKEGGRSR</sequence>
<dbReference type="InterPro" id="IPR024607">
    <property type="entry name" value="Sulfatase_CS"/>
</dbReference>
<dbReference type="PROSITE" id="PS51257">
    <property type="entry name" value="PROKAR_LIPOPROTEIN"/>
    <property type="match status" value="1"/>
</dbReference>
<dbReference type="EC" id="3.1.6.1" evidence="4"/>
<dbReference type="Pfam" id="PF00884">
    <property type="entry name" value="Sulfatase"/>
    <property type="match status" value="1"/>
</dbReference>
<dbReference type="InterPro" id="IPR017850">
    <property type="entry name" value="Alkaline_phosphatase_core_sf"/>
</dbReference>
<organism evidence="4">
    <name type="scientific">hydrothermal vent metagenome</name>
    <dbReference type="NCBI Taxonomy" id="652676"/>
    <lineage>
        <taxon>unclassified sequences</taxon>
        <taxon>metagenomes</taxon>
        <taxon>ecological metagenomes</taxon>
    </lineage>
</organism>
<dbReference type="EMBL" id="UOEP01000161">
    <property type="protein sequence ID" value="VAW21931.1"/>
    <property type="molecule type" value="Genomic_DNA"/>
</dbReference>
<accession>A0A3B0TTG5</accession>
<dbReference type="InterPro" id="IPR052701">
    <property type="entry name" value="GAG_Ulvan_Degrading_Sulfatases"/>
</dbReference>
<dbReference type="GO" id="GO:0004065">
    <property type="term" value="F:arylsulfatase activity"/>
    <property type="evidence" value="ECO:0007669"/>
    <property type="project" value="UniProtKB-EC"/>
</dbReference>
<dbReference type="PANTHER" id="PTHR43751:SF6">
    <property type="entry name" value="N-ACETYLGALACTOSAMINE-6-O-SULFATASE"/>
    <property type="match status" value="1"/>
</dbReference>
<evidence type="ECO:0000313" key="4">
    <source>
        <dbReference type="EMBL" id="VAW21931.1"/>
    </source>
</evidence>
<gene>
    <name evidence="4" type="ORF">MNBD_BACTEROID01-1909</name>
</gene>
<reference evidence="4" key="1">
    <citation type="submission" date="2018-06" db="EMBL/GenBank/DDBJ databases">
        <authorList>
            <person name="Zhirakovskaya E."/>
        </authorList>
    </citation>
    <scope>NUCLEOTIDE SEQUENCE</scope>
</reference>
<comment type="similarity">
    <text evidence="1">Belongs to the sulfatase family.</text>
</comment>
<dbReference type="PROSITE" id="PS00523">
    <property type="entry name" value="SULFATASE_1"/>
    <property type="match status" value="1"/>
</dbReference>
<proteinExistence type="inferred from homology"/>
<dbReference type="PROSITE" id="PS00149">
    <property type="entry name" value="SULFATASE_2"/>
    <property type="match status" value="1"/>
</dbReference>